<dbReference type="InterPro" id="IPR025250">
    <property type="entry name" value="DUF4199"/>
</dbReference>
<keyword evidence="1" id="KW-0812">Transmembrane</keyword>
<feature type="transmembrane region" description="Helical" evidence="1">
    <location>
        <begin position="145"/>
        <end position="167"/>
    </location>
</feature>
<dbReference type="KEGG" id="temp:RBB75_07230"/>
<dbReference type="RefSeq" id="WP_353070024.1">
    <property type="nucleotide sequence ID" value="NZ_CP132932.1"/>
</dbReference>
<keyword evidence="1" id="KW-0472">Membrane</keyword>
<protein>
    <submittedName>
        <fullName evidence="2">DUF4199 domain-containing protein</fullName>
    </submittedName>
</protein>
<name>A0AAU7ZGX2_9BACT</name>
<proteinExistence type="predicted"/>
<feature type="transmembrane region" description="Helical" evidence="1">
    <location>
        <begin position="36"/>
        <end position="55"/>
    </location>
</feature>
<sequence length="182" mass="19997">MKKTILVFGLISGVLSSVMMCGTLRFLSDLNHGQKALVIGYTTIVLSFLLVYFGIRSYRDNLAGGSITFGRAFGIGIGITLISCLFYVVTWEIVYFNFLHGFMDSYFAHQIQKVQSSPGTTEAIQAKVAAIRHSQQLYENPFVNALYTFIEPFPVGLLITLISAAILRKNPQSQPASLSATA</sequence>
<reference evidence="2" key="2">
    <citation type="journal article" date="2024" name="Environ. Microbiol.">
        <title>Genome analysis and description of Tunturibacter gen. nov. expands the diversity of Terriglobia in tundra soils.</title>
        <authorList>
            <person name="Messyasz A."/>
            <person name="Mannisto M.K."/>
            <person name="Kerkhof L.J."/>
            <person name="Haggblom M.M."/>
        </authorList>
    </citation>
    <scope>NUCLEOTIDE SEQUENCE</scope>
    <source>
        <strain evidence="2">M8UP23</strain>
    </source>
</reference>
<evidence type="ECO:0000256" key="1">
    <source>
        <dbReference type="SAM" id="Phobius"/>
    </source>
</evidence>
<accession>A0AAU7ZGX2</accession>
<dbReference type="Pfam" id="PF13858">
    <property type="entry name" value="DUF4199"/>
    <property type="match status" value="1"/>
</dbReference>
<dbReference type="AlphaFoldDB" id="A0AAU7ZGX2"/>
<reference evidence="2" key="1">
    <citation type="submission" date="2023-08" db="EMBL/GenBank/DDBJ databases">
        <authorList>
            <person name="Messyasz A."/>
            <person name="Mannisto M.K."/>
            <person name="Kerkhof L.J."/>
            <person name="Haggblom M."/>
        </authorList>
    </citation>
    <scope>NUCLEOTIDE SEQUENCE</scope>
    <source>
        <strain evidence="2">M8UP23</strain>
    </source>
</reference>
<feature type="transmembrane region" description="Helical" evidence="1">
    <location>
        <begin position="67"/>
        <end position="89"/>
    </location>
</feature>
<gene>
    <name evidence="2" type="ORF">RBB75_07230</name>
</gene>
<keyword evidence="1" id="KW-1133">Transmembrane helix</keyword>
<evidence type="ECO:0000313" key="2">
    <source>
        <dbReference type="EMBL" id="XCB28103.1"/>
    </source>
</evidence>
<dbReference type="EMBL" id="CP132932">
    <property type="protein sequence ID" value="XCB28103.1"/>
    <property type="molecule type" value="Genomic_DNA"/>
</dbReference>
<organism evidence="2">
    <name type="scientific">Tunturiibacter empetritectus</name>
    <dbReference type="NCBI Taxonomy" id="3069691"/>
    <lineage>
        <taxon>Bacteria</taxon>
        <taxon>Pseudomonadati</taxon>
        <taxon>Acidobacteriota</taxon>
        <taxon>Terriglobia</taxon>
        <taxon>Terriglobales</taxon>
        <taxon>Acidobacteriaceae</taxon>
        <taxon>Tunturiibacter</taxon>
    </lineage>
</organism>